<keyword evidence="4 6" id="KW-1133">Transmembrane helix</keyword>
<accession>A1ZX46</accession>
<keyword evidence="5 6" id="KW-0472">Membrane</keyword>
<sequence>MLTIFKKEFNSFLSSLIAYIVIIVFLTGIGLFMWVFPSTNVLDYGYADLESLFSLAPYVFMFLIPAITMRTFAEEKKTGTMELLFTRPLTDWDILLGKYLASLALVIFALLPTLIYFFSVYCLGNPVGNIDISGTMGSYFGLILLGAVFTSIGLFASVLTESQIVSFIIALFLCFLFHEGFGYLANVRDTSDFSYYIVQWGISYHYETIRKGLIDSRNLVYFFSMITVMLLATKLVLGSRKW</sequence>
<evidence type="ECO:0000313" key="8">
    <source>
        <dbReference type="Proteomes" id="UP000004095"/>
    </source>
</evidence>
<reference evidence="7 8" key="1">
    <citation type="submission" date="2007-01" db="EMBL/GenBank/DDBJ databases">
        <authorList>
            <person name="Haygood M."/>
            <person name="Podell S."/>
            <person name="Anderson C."/>
            <person name="Hopkinson B."/>
            <person name="Roe K."/>
            <person name="Barbeau K."/>
            <person name="Gaasterland T."/>
            <person name="Ferriera S."/>
            <person name="Johnson J."/>
            <person name="Kravitz S."/>
            <person name="Beeson K."/>
            <person name="Sutton G."/>
            <person name="Rogers Y.-H."/>
            <person name="Friedman R."/>
            <person name="Frazier M."/>
            <person name="Venter J.C."/>
        </authorList>
    </citation>
    <scope>NUCLEOTIDE SEQUENCE [LARGE SCALE GENOMIC DNA]</scope>
    <source>
        <strain evidence="7 8">ATCC 23134</strain>
    </source>
</reference>
<feature type="transmembrane region" description="Helical" evidence="6">
    <location>
        <begin position="219"/>
        <end position="237"/>
    </location>
</feature>
<keyword evidence="8" id="KW-1185">Reference proteome</keyword>
<dbReference type="PANTHER" id="PTHR30294:SF29">
    <property type="entry name" value="MULTIDRUG ABC TRANSPORTER PERMEASE YBHS-RELATED"/>
    <property type="match status" value="1"/>
</dbReference>
<evidence type="ECO:0000313" key="7">
    <source>
        <dbReference type="EMBL" id="EAY25027.1"/>
    </source>
</evidence>
<feature type="transmembrane region" description="Helical" evidence="6">
    <location>
        <begin position="12"/>
        <end position="35"/>
    </location>
</feature>
<comment type="subcellular location">
    <subcellularLocation>
        <location evidence="1">Cell membrane</location>
        <topology evidence="1">Multi-pass membrane protein</topology>
    </subcellularLocation>
</comment>
<dbReference type="AlphaFoldDB" id="A1ZX46"/>
<dbReference type="Pfam" id="PF12679">
    <property type="entry name" value="ABC2_membrane_2"/>
    <property type="match status" value="1"/>
</dbReference>
<dbReference type="NCBIfam" id="TIGR03518">
    <property type="entry name" value="ABC_perm_GldF"/>
    <property type="match status" value="1"/>
</dbReference>
<dbReference type="InterPro" id="IPR051449">
    <property type="entry name" value="ABC-2_transporter_component"/>
</dbReference>
<gene>
    <name evidence="7" type="ORF">M23134_07216</name>
</gene>
<dbReference type="Proteomes" id="UP000004095">
    <property type="component" value="Unassembled WGS sequence"/>
</dbReference>
<dbReference type="OrthoDB" id="9794512at2"/>
<evidence type="ECO:0000256" key="4">
    <source>
        <dbReference type="ARBA" id="ARBA00022989"/>
    </source>
</evidence>
<organism evidence="7 8">
    <name type="scientific">Microscilla marina ATCC 23134</name>
    <dbReference type="NCBI Taxonomy" id="313606"/>
    <lineage>
        <taxon>Bacteria</taxon>
        <taxon>Pseudomonadati</taxon>
        <taxon>Bacteroidota</taxon>
        <taxon>Cytophagia</taxon>
        <taxon>Cytophagales</taxon>
        <taxon>Microscillaceae</taxon>
        <taxon>Microscilla</taxon>
    </lineage>
</organism>
<protein>
    <submittedName>
        <fullName evidence="7">Gliding motility protein GldF</fullName>
    </submittedName>
</protein>
<evidence type="ECO:0000256" key="3">
    <source>
        <dbReference type="ARBA" id="ARBA00022692"/>
    </source>
</evidence>
<dbReference type="EMBL" id="AAWS01000056">
    <property type="protein sequence ID" value="EAY25027.1"/>
    <property type="molecule type" value="Genomic_DNA"/>
</dbReference>
<dbReference type="PANTHER" id="PTHR30294">
    <property type="entry name" value="MEMBRANE COMPONENT OF ABC TRANSPORTER YHHJ-RELATED"/>
    <property type="match status" value="1"/>
</dbReference>
<feature type="transmembrane region" description="Helical" evidence="6">
    <location>
        <begin position="138"/>
        <end position="157"/>
    </location>
</feature>
<keyword evidence="2" id="KW-1003">Cell membrane</keyword>
<dbReference type="RefSeq" id="WP_002703618.1">
    <property type="nucleotide sequence ID" value="NZ_AAWS01000056.1"/>
</dbReference>
<feature type="transmembrane region" description="Helical" evidence="6">
    <location>
        <begin position="164"/>
        <end position="185"/>
    </location>
</feature>
<name>A1ZX46_MICM2</name>
<dbReference type="GO" id="GO:0005886">
    <property type="term" value="C:plasma membrane"/>
    <property type="evidence" value="ECO:0007669"/>
    <property type="project" value="UniProtKB-SubCell"/>
</dbReference>
<dbReference type="InterPro" id="IPR019860">
    <property type="entry name" value="Motility-assoc_ABC_perm_GldF"/>
</dbReference>
<dbReference type="GO" id="GO:0140359">
    <property type="term" value="F:ABC-type transporter activity"/>
    <property type="evidence" value="ECO:0007669"/>
    <property type="project" value="InterPro"/>
</dbReference>
<proteinExistence type="predicted"/>
<evidence type="ECO:0000256" key="6">
    <source>
        <dbReference type="SAM" id="Phobius"/>
    </source>
</evidence>
<comment type="caution">
    <text evidence="7">The sequence shown here is derived from an EMBL/GenBank/DDBJ whole genome shotgun (WGS) entry which is preliminary data.</text>
</comment>
<evidence type="ECO:0000256" key="2">
    <source>
        <dbReference type="ARBA" id="ARBA00022475"/>
    </source>
</evidence>
<evidence type="ECO:0000256" key="1">
    <source>
        <dbReference type="ARBA" id="ARBA00004651"/>
    </source>
</evidence>
<dbReference type="eggNOG" id="COG1277">
    <property type="taxonomic scope" value="Bacteria"/>
</dbReference>
<feature type="transmembrane region" description="Helical" evidence="6">
    <location>
        <begin position="94"/>
        <end position="118"/>
    </location>
</feature>
<evidence type="ECO:0000256" key="5">
    <source>
        <dbReference type="ARBA" id="ARBA00023136"/>
    </source>
</evidence>
<keyword evidence="3 6" id="KW-0812">Transmembrane</keyword>
<feature type="transmembrane region" description="Helical" evidence="6">
    <location>
        <begin position="55"/>
        <end position="73"/>
    </location>
</feature>